<dbReference type="EMBL" id="QMKO01002229">
    <property type="protein sequence ID" value="RTG84233.1"/>
    <property type="molecule type" value="Genomic_DNA"/>
</dbReference>
<keyword evidence="3" id="KW-1185">Reference proteome</keyword>
<dbReference type="AlphaFoldDB" id="A0A430Q976"/>
<accession>A0A430Q976</accession>
<proteinExistence type="predicted"/>
<feature type="domain" description="PEP5/VPS11 N-terminal" evidence="1">
    <location>
        <begin position="2"/>
        <end position="172"/>
    </location>
</feature>
<gene>
    <name evidence="2" type="ORF">DC041_0000831</name>
</gene>
<evidence type="ECO:0000313" key="2">
    <source>
        <dbReference type="EMBL" id="RTG84233.1"/>
    </source>
</evidence>
<dbReference type="InterPro" id="IPR057307">
    <property type="entry name" value="PEP5_VPS11_N"/>
</dbReference>
<feature type="non-terminal residue" evidence="2">
    <location>
        <position position="1"/>
    </location>
</feature>
<dbReference type="STRING" id="6184.A0A430Q976"/>
<protein>
    <recommendedName>
        <fullName evidence="1">PEP5/VPS11 N-terminal domain-containing protein</fullName>
    </recommendedName>
</protein>
<name>A0A430Q976_SCHBO</name>
<comment type="caution">
    <text evidence="2">The sequence shown here is derived from an EMBL/GenBank/DDBJ whole genome shotgun (WGS) entry which is preliminary data.</text>
</comment>
<reference evidence="2 3" key="1">
    <citation type="journal article" date="2019" name="PLoS Pathog.">
        <title>Genome sequence of the bovine parasite Schistosoma bovis Tanzania.</title>
        <authorList>
            <person name="Oey H."/>
            <person name="Zakrzewski M."/>
            <person name="Gobert G."/>
            <person name="Gravermann K."/>
            <person name="Stoye J."/>
            <person name="Jones M."/>
            <person name="Mcmanus D."/>
            <person name="Krause L."/>
        </authorList>
    </citation>
    <scope>NUCLEOTIDE SEQUENCE [LARGE SCALE GENOMIC DNA]</scope>
    <source>
        <strain evidence="2 3">TAN1997</strain>
    </source>
</reference>
<organism evidence="2 3">
    <name type="scientific">Schistosoma bovis</name>
    <name type="common">Blood fluke</name>
    <dbReference type="NCBI Taxonomy" id="6184"/>
    <lineage>
        <taxon>Eukaryota</taxon>
        <taxon>Metazoa</taxon>
        <taxon>Spiralia</taxon>
        <taxon>Lophotrochozoa</taxon>
        <taxon>Platyhelminthes</taxon>
        <taxon>Trematoda</taxon>
        <taxon>Digenea</taxon>
        <taxon>Strigeidida</taxon>
        <taxon>Schistosomatoidea</taxon>
        <taxon>Schistosomatidae</taxon>
        <taxon>Schistosoma</taxon>
    </lineage>
</organism>
<dbReference type="Pfam" id="PF23341">
    <property type="entry name" value="PEP5_VPS11_N"/>
    <property type="match status" value="1"/>
</dbReference>
<evidence type="ECO:0000259" key="1">
    <source>
        <dbReference type="Pfam" id="PF23341"/>
    </source>
</evidence>
<sequence>TVLDRFGVRPHCTTMLFTDDITGASPQFAVACSDAVYFYNWDGRGPCLATDGEKIALETYKNYLIILKNTGESLVNSYNPFLNLSYKNKDIGKSLSSSSSAVATTTNTTATTTATGTTLPPPLPSSQSFNYITSGTIVIQDYNNKFVAGEFHFTYFKALFIEWNGIYLLCGNECFNQSIEDTLNNKDKDVVGTTSKVCEVVFIFILFVFYIDFKLWSSSLLP</sequence>
<dbReference type="Proteomes" id="UP000290809">
    <property type="component" value="Unassembled WGS sequence"/>
</dbReference>
<evidence type="ECO:0000313" key="3">
    <source>
        <dbReference type="Proteomes" id="UP000290809"/>
    </source>
</evidence>